<keyword evidence="5" id="KW-0378">Hydrolase</keyword>
<organism evidence="5">
    <name type="scientific">mine drainage metagenome</name>
    <dbReference type="NCBI Taxonomy" id="410659"/>
    <lineage>
        <taxon>unclassified sequences</taxon>
        <taxon>metagenomes</taxon>
        <taxon>ecological metagenomes</taxon>
    </lineage>
</organism>
<dbReference type="InterPro" id="IPR044946">
    <property type="entry name" value="Restrct_endonuc_typeI_TRD_sf"/>
</dbReference>
<reference evidence="5" key="1">
    <citation type="submission" date="2013-08" db="EMBL/GenBank/DDBJ databases">
        <authorList>
            <person name="Mendez C."/>
            <person name="Richter M."/>
            <person name="Ferrer M."/>
            <person name="Sanchez J."/>
        </authorList>
    </citation>
    <scope>NUCLEOTIDE SEQUENCE</scope>
</reference>
<keyword evidence="5" id="KW-0540">Nuclease</keyword>
<keyword evidence="3" id="KW-0238">DNA-binding</keyword>
<dbReference type="AlphaFoldDB" id="T1BIL3"/>
<dbReference type="InterPro" id="IPR000055">
    <property type="entry name" value="Restrct_endonuc_typeI_TRD"/>
</dbReference>
<evidence type="ECO:0000313" key="5">
    <source>
        <dbReference type="EMBL" id="EQD72801.1"/>
    </source>
</evidence>
<name>T1BIL3_9ZZZZ</name>
<reference evidence="5" key="2">
    <citation type="journal article" date="2014" name="ISME J.">
        <title>Microbial stratification in low pH oxic and suboxic macroscopic growths along an acid mine drainage.</title>
        <authorList>
            <person name="Mendez-Garcia C."/>
            <person name="Mesa V."/>
            <person name="Sprenger R.R."/>
            <person name="Richter M."/>
            <person name="Diez M.S."/>
            <person name="Solano J."/>
            <person name="Bargiela R."/>
            <person name="Golyshina O.V."/>
            <person name="Manteca A."/>
            <person name="Ramos J.L."/>
            <person name="Gallego J.R."/>
            <person name="Llorente I."/>
            <person name="Martins Dos Santos V.A."/>
            <person name="Jensen O.N."/>
            <person name="Pelaez A.I."/>
            <person name="Sanchez J."/>
            <person name="Ferrer M."/>
        </authorList>
    </citation>
    <scope>NUCLEOTIDE SEQUENCE</scope>
</reference>
<keyword evidence="5" id="KW-0255">Endonuclease</keyword>
<dbReference type="EMBL" id="AUZX01003839">
    <property type="protein sequence ID" value="EQD72801.1"/>
    <property type="molecule type" value="Genomic_DNA"/>
</dbReference>
<proteinExistence type="inferred from homology"/>
<evidence type="ECO:0000256" key="2">
    <source>
        <dbReference type="ARBA" id="ARBA00022747"/>
    </source>
</evidence>
<dbReference type="Pfam" id="PF01420">
    <property type="entry name" value="Methylase_S"/>
    <property type="match status" value="1"/>
</dbReference>
<evidence type="ECO:0000256" key="3">
    <source>
        <dbReference type="ARBA" id="ARBA00023125"/>
    </source>
</evidence>
<feature type="domain" description="Type I restriction modification DNA specificity" evidence="4">
    <location>
        <begin position="9"/>
        <end position="92"/>
    </location>
</feature>
<dbReference type="GO" id="GO:0004519">
    <property type="term" value="F:endonuclease activity"/>
    <property type="evidence" value="ECO:0007669"/>
    <property type="project" value="UniProtKB-KW"/>
</dbReference>
<keyword evidence="2" id="KW-0680">Restriction system</keyword>
<evidence type="ECO:0000256" key="1">
    <source>
        <dbReference type="ARBA" id="ARBA00010923"/>
    </source>
</evidence>
<sequence length="94" mass="10388">MHQGIPIGIAIKNVAFNQDIKALRAQEGVDPNFLFYQLHGRRSELLGMVEFTGIGAGKLDTNKLLALPVNLPALEEQRQIAAIARSLDDRIDHN</sequence>
<dbReference type="SUPFAM" id="SSF116734">
    <property type="entry name" value="DNA methylase specificity domain"/>
    <property type="match status" value="1"/>
</dbReference>
<feature type="non-terminal residue" evidence="5">
    <location>
        <position position="94"/>
    </location>
</feature>
<protein>
    <submittedName>
        <fullName evidence="5">Restriction endonuclease S subunits-like protein</fullName>
    </submittedName>
</protein>
<evidence type="ECO:0000259" key="4">
    <source>
        <dbReference type="Pfam" id="PF01420"/>
    </source>
</evidence>
<accession>T1BIL3</accession>
<gene>
    <name evidence="5" type="ORF">B1A_05275</name>
</gene>
<dbReference type="GO" id="GO:0009307">
    <property type="term" value="P:DNA restriction-modification system"/>
    <property type="evidence" value="ECO:0007669"/>
    <property type="project" value="UniProtKB-KW"/>
</dbReference>
<dbReference type="Gene3D" id="3.90.220.20">
    <property type="entry name" value="DNA methylase specificity domains"/>
    <property type="match status" value="1"/>
</dbReference>
<comment type="similarity">
    <text evidence="1">Belongs to the type-I restriction system S methylase family.</text>
</comment>
<comment type="caution">
    <text evidence="5">The sequence shown here is derived from an EMBL/GenBank/DDBJ whole genome shotgun (WGS) entry which is preliminary data.</text>
</comment>
<dbReference type="GO" id="GO:0003677">
    <property type="term" value="F:DNA binding"/>
    <property type="evidence" value="ECO:0007669"/>
    <property type="project" value="UniProtKB-KW"/>
</dbReference>